<comment type="similarity">
    <text evidence="1">Belongs to the ATG14 family.</text>
</comment>
<evidence type="ECO:0000256" key="2">
    <source>
        <dbReference type="ARBA" id="ARBA00013807"/>
    </source>
</evidence>
<dbReference type="GO" id="GO:0000323">
    <property type="term" value="C:lytic vacuole"/>
    <property type="evidence" value="ECO:0007669"/>
    <property type="project" value="TreeGrafter"/>
</dbReference>
<dbReference type="InParanoid" id="A0A2N3NBN5"/>
<reference evidence="6 7" key="1">
    <citation type="journal article" date="2017" name="G3 (Bethesda)">
        <title>First Draft Genome Sequence of the Pathogenic Fungus Lomentospora prolificans (Formerly Scedosporium prolificans).</title>
        <authorList>
            <person name="Luo R."/>
            <person name="Zimin A."/>
            <person name="Workman R."/>
            <person name="Fan Y."/>
            <person name="Pertea G."/>
            <person name="Grossman N."/>
            <person name="Wear M.P."/>
            <person name="Jia B."/>
            <person name="Miller H."/>
            <person name="Casadevall A."/>
            <person name="Timp W."/>
            <person name="Zhang S.X."/>
            <person name="Salzberg S.L."/>
        </authorList>
    </citation>
    <scope>NUCLEOTIDE SEQUENCE [LARGE SCALE GENOMIC DNA]</scope>
    <source>
        <strain evidence="6 7">JHH-5317</strain>
    </source>
</reference>
<dbReference type="InterPro" id="IPR018791">
    <property type="entry name" value="UV_resistance/autophagy_Atg14"/>
</dbReference>
<dbReference type="GO" id="GO:0032991">
    <property type="term" value="C:protein-containing complex"/>
    <property type="evidence" value="ECO:0007669"/>
    <property type="project" value="UniProtKB-ARBA"/>
</dbReference>
<evidence type="ECO:0000313" key="6">
    <source>
        <dbReference type="EMBL" id="PKS09850.1"/>
    </source>
</evidence>
<organism evidence="6 7">
    <name type="scientific">Lomentospora prolificans</name>
    <dbReference type="NCBI Taxonomy" id="41688"/>
    <lineage>
        <taxon>Eukaryota</taxon>
        <taxon>Fungi</taxon>
        <taxon>Dikarya</taxon>
        <taxon>Ascomycota</taxon>
        <taxon>Pezizomycotina</taxon>
        <taxon>Sordariomycetes</taxon>
        <taxon>Hypocreomycetidae</taxon>
        <taxon>Microascales</taxon>
        <taxon>Microascaceae</taxon>
        <taxon>Lomentospora</taxon>
    </lineage>
</organism>
<dbReference type="PANTHER" id="PTHR15157">
    <property type="entry name" value="UV RADIATION RESISTANCE-ASSOCIATED GENE PROTEIN"/>
    <property type="match status" value="1"/>
</dbReference>
<comment type="caution">
    <text evidence="6">The sequence shown here is derived from an EMBL/GenBank/DDBJ whole genome shotgun (WGS) entry which is preliminary data.</text>
</comment>
<keyword evidence="3 4" id="KW-0175">Coiled coil</keyword>
<proteinExistence type="inferred from homology"/>
<name>A0A2N3NBN5_9PEZI</name>
<dbReference type="PANTHER" id="PTHR15157:SF13">
    <property type="entry name" value="AUTOPHAGY-RELATED PROTEIN 14"/>
    <property type="match status" value="1"/>
</dbReference>
<evidence type="ECO:0000313" key="7">
    <source>
        <dbReference type="Proteomes" id="UP000233524"/>
    </source>
</evidence>
<dbReference type="GO" id="GO:0005768">
    <property type="term" value="C:endosome"/>
    <property type="evidence" value="ECO:0007669"/>
    <property type="project" value="TreeGrafter"/>
</dbReference>
<dbReference type="Pfam" id="PF10186">
    <property type="entry name" value="ATG14"/>
    <property type="match status" value="1"/>
</dbReference>
<dbReference type="EMBL" id="NLAX01000010">
    <property type="protein sequence ID" value="PKS09850.1"/>
    <property type="molecule type" value="Genomic_DNA"/>
</dbReference>
<dbReference type="AlphaFoldDB" id="A0A2N3NBN5"/>
<protein>
    <recommendedName>
        <fullName evidence="2">Autophagy-related protein 14</fullName>
    </recommendedName>
</protein>
<evidence type="ECO:0000256" key="4">
    <source>
        <dbReference type="SAM" id="Coils"/>
    </source>
</evidence>
<dbReference type="Proteomes" id="UP000233524">
    <property type="component" value="Unassembled WGS sequence"/>
</dbReference>
<dbReference type="GO" id="GO:0000149">
    <property type="term" value="F:SNARE binding"/>
    <property type="evidence" value="ECO:0007669"/>
    <property type="project" value="TreeGrafter"/>
</dbReference>
<dbReference type="GO" id="GO:0035493">
    <property type="term" value="P:SNARE complex assembly"/>
    <property type="evidence" value="ECO:0007669"/>
    <property type="project" value="TreeGrafter"/>
</dbReference>
<accession>A0A2N3NBN5</accession>
<evidence type="ECO:0000256" key="1">
    <source>
        <dbReference type="ARBA" id="ARBA00009574"/>
    </source>
</evidence>
<feature type="region of interest" description="Disordered" evidence="5">
    <location>
        <begin position="288"/>
        <end position="313"/>
    </location>
</feature>
<sequence>MSLPSDVFLCDICCRPHHPTRLPFLCAVDARNLCYETRVRVLQVLLENESLRTHVDGLLSQSDREMGSTSRSLAAPMNSLVMESLVSRRSITEDRTAQIMARAEKLRADIEAARTEIQAKREANSRRRSDLVSASSGIDIRRTRTLDDTESMALLLRRRWDCKSDQTAATRAFLCMEAAKLYGLRRIKKGASKYEFRLGGIDVIDLTSMNALPPEVISTSLSHISHILILASHYLALRLPAEISMPHRDHPRPTIYNLASSYRHMEGDGAIINGINIKNNSPISGNLGNNELSSGLTGDRHARDTGSSSRPRPLFIEKPLSVLAKEDPAAHSFFLEGVTLLAYNVAWACLTQNVPIGDRGSFDDVCNMGRNLYNLLIGQQLHSIPTAKVFPYISSPTASDVDELDRAKQATAPPMMGRFSHGTTHSFLAGATGTEFVRSFKLPSPIKLADKLKKKLLSELNVPEWEVVEDGDWEIDGGM</sequence>
<feature type="coiled-coil region" evidence="4">
    <location>
        <begin position="96"/>
        <end position="123"/>
    </location>
</feature>
<dbReference type="VEuPathDB" id="FungiDB:jhhlp_004473"/>
<gene>
    <name evidence="6" type="ORF">jhhlp_004473</name>
</gene>
<keyword evidence="7" id="KW-1185">Reference proteome</keyword>
<evidence type="ECO:0000256" key="3">
    <source>
        <dbReference type="ARBA" id="ARBA00023054"/>
    </source>
</evidence>
<evidence type="ECO:0000256" key="5">
    <source>
        <dbReference type="SAM" id="MobiDB-lite"/>
    </source>
</evidence>
<dbReference type="OrthoDB" id="16772at2759"/>